<dbReference type="GO" id="GO:0032787">
    <property type="term" value="P:monocarboxylic acid metabolic process"/>
    <property type="evidence" value="ECO:0007669"/>
    <property type="project" value="UniProtKB-ARBA"/>
</dbReference>
<accession>A0A233RGV9</accession>
<comment type="similarity">
    <text evidence="1">Belongs to the short-chain dehydrogenases/reductases (SDR) family.</text>
</comment>
<dbReference type="PROSITE" id="PS00061">
    <property type="entry name" value="ADH_SHORT"/>
    <property type="match status" value="1"/>
</dbReference>
<dbReference type="Gene3D" id="3.40.50.720">
    <property type="entry name" value="NAD(P)-binding Rossmann-like Domain"/>
    <property type="match status" value="1"/>
</dbReference>
<dbReference type="FunFam" id="3.40.50.720:FF:000084">
    <property type="entry name" value="Short-chain dehydrogenase reductase"/>
    <property type="match status" value="1"/>
</dbReference>
<dbReference type="InterPro" id="IPR036291">
    <property type="entry name" value="NAD(P)-bd_dom_sf"/>
</dbReference>
<dbReference type="AlphaFoldDB" id="A0A233RGV9"/>
<dbReference type="CDD" id="cd05233">
    <property type="entry name" value="SDR_c"/>
    <property type="match status" value="1"/>
</dbReference>
<dbReference type="InterPro" id="IPR002347">
    <property type="entry name" value="SDR_fam"/>
</dbReference>
<dbReference type="EMBL" id="NBIM01000001">
    <property type="protein sequence ID" value="OXY82621.1"/>
    <property type="molecule type" value="Genomic_DNA"/>
</dbReference>
<evidence type="ECO:0000313" key="3">
    <source>
        <dbReference type="EMBL" id="OXY82621.1"/>
    </source>
</evidence>
<organism evidence="3 4">
    <name type="scientific">Oceanimonas doudoroffii</name>
    <dbReference type="NCBI Taxonomy" id="84158"/>
    <lineage>
        <taxon>Bacteria</taxon>
        <taxon>Pseudomonadati</taxon>
        <taxon>Pseudomonadota</taxon>
        <taxon>Gammaproteobacteria</taxon>
        <taxon>Aeromonadales</taxon>
        <taxon>Aeromonadaceae</taxon>
        <taxon>Oceanimonas</taxon>
    </lineage>
</organism>
<evidence type="ECO:0000259" key="2">
    <source>
        <dbReference type="SMART" id="SM00822"/>
    </source>
</evidence>
<keyword evidence="4" id="KW-1185">Reference proteome</keyword>
<comment type="caution">
    <text evidence="3">The sequence shown here is derived from an EMBL/GenBank/DDBJ whole genome shotgun (WGS) entry which is preliminary data.</text>
</comment>
<dbReference type="SUPFAM" id="SSF51735">
    <property type="entry name" value="NAD(P)-binding Rossmann-fold domains"/>
    <property type="match status" value="1"/>
</dbReference>
<protein>
    <submittedName>
        <fullName evidence="3">Short-chain dehydrogenase</fullName>
    </submittedName>
</protein>
<evidence type="ECO:0000256" key="1">
    <source>
        <dbReference type="ARBA" id="ARBA00006484"/>
    </source>
</evidence>
<dbReference type="OrthoDB" id="9814396at2"/>
<dbReference type="PRINTS" id="PR00081">
    <property type="entry name" value="GDHRDH"/>
</dbReference>
<dbReference type="RefSeq" id="WP_094199400.1">
    <property type="nucleotide sequence ID" value="NZ_NBIM01000001.1"/>
</dbReference>
<dbReference type="InterPro" id="IPR050259">
    <property type="entry name" value="SDR"/>
</dbReference>
<dbReference type="NCBIfam" id="NF005559">
    <property type="entry name" value="PRK07231.1"/>
    <property type="match status" value="1"/>
</dbReference>
<reference evidence="3 4" key="1">
    <citation type="submission" date="2017-08" db="EMBL/GenBank/DDBJ databases">
        <title>A Genome Sequence of Oceanimonas doudoroffii ATCC 27123T.</title>
        <authorList>
            <person name="Brennan M.A."/>
            <person name="Maclea K.S."/>
            <person name="Mcclelland W.D."/>
            <person name="Trachtenberg A.M."/>
        </authorList>
    </citation>
    <scope>NUCLEOTIDE SEQUENCE [LARGE SCALE GENOMIC DNA]</scope>
    <source>
        <strain evidence="3 4">ATCC 27123</strain>
    </source>
</reference>
<proteinExistence type="inferred from homology"/>
<feature type="domain" description="Ketoreductase" evidence="2">
    <location>
        <begin position="7"/>
        <end position="181"/>
    </location>
</feature>
<dbReference type="PRINTS" id="PR00080">
    <property type="entry name" value="SDRFAMILY"/>
</dbReference>
<dbReference type="InterPro" id="IPR020904">
    <property type="entry name" value="Sc_DH/Rdtase_CS"/>
</dbReference>
<name>A0A233RGV9_9GAMM</name>
<sequence length="254" mass="26697">MSSLEGKVAIVTGGGRGIGRAVVDRYVANGARVLSCGRGERPADLPEAVSWVQADLSRLEDVKRVRSVALETFGQVDILVNNAGVQVEKTVTETTDDDWELVMGVNAKAVFLCCRELIPDLGHEGAGVIINLGSISANVSDPSMAIYNASKAFVHGLTRSIAVDHGKDGVRCNAICPGWIMTEMAEAGFDLAVNPEAAKRDALARHSVGRFGKPEDVAGLALWLASDDAAYASGQMFVMDGGLTAASPLQPGLF</sequence>
<dbReference type="PANTHER" id="PTHR42879:SF2">
    <property type="entry name" value="3-OXOACYL-[ACYL-CARRIER-PROTEIN] REDUCTASE FABG"/>
    <property type="match status" value="1"/>
</dbReference>
<evidence type="ECO:0000313" key="4">
    <source>
        <dbReference type="Proteomes" id="UP000242757"/>
    </source>
</evidence>
<gene>
    <name evidence="3" type="ORF">B6S08_03630</name>
</gene>
<dbReference type="PANTHER" id="PTHR42879">
    <property type="entry name" value="3-OXOACYL-(ACYL-CARRIER-PROTEIN) REDUCTASE"/>
    <property type="match status" value="1"/>
</dbReference>
<dbReference type="Pfam" id="PF13561">
    <property type="entry name" value="adh_short_C2"/>
    <property type="match status" value="1"/>
</dbReference>
<dbReference type="SMART" id="SM00822">
    <property type="entry name" value="PKS_KR"/>
    <property type="match status" value="1"/>
</dbReference>
<dbReference type="InterPro" id="IPR057326">
    <property type="entry name" value="KR_dom"/>
</dbReference>
<dbReference type="Proteomes" id="UP000242757">
    <property type="component" value="Unassembled WGS sequence"/>
</dbReference>